<evidence type="ECO:0000256" key="4">
    <source>
        <dbReference type="ARBA" id="ARBA00023125"/>
    </source>
</evidence>
<accession>G9P6F3</accession>
<dbReference type="Pfam" id="PF00172">
    <property type="entry name" value="Zn_clus"/>
    <property type="match status" value="1"/>
</dbReference>
<dbReference type="InterPro" id="IPR052478">
    <property type="entry name" value="Metabolite_Synth_Reg"/>
</dbReference>
<evidence type="ECO:0000256" key="6">
    <source>
        <dbReference type="ARBA" id="ARBA00023242"/>
    </source>
</evidence>
<keyword evidence="4" id="KW-0238">DNA-binding</keyword>
<organism evidence="9 10">
    <name type="scientific">Hypocrea atroviridis (strain ATCC 20476 / IMI 206040)</name>
    <name type="common">Trichoderma atroviride</name>
    <dbReference type="NCBI Taxonomy" id="452589"/>
    <lineage>
        <taxon>Eukaryota</taxon>
        <taxon>Fungi</taxon>
        <taxon>Dikarya</taxon>
        <taxon>Ascomycota</taxon>
        <taxon>Pezizomycotina</taxon>
        <taxon>Sordariomycetes</taxon>
        <taxon>Hypocreomycetidae</taxon>
        <taxon>Hypocreales</taxon>
        <taxon>Hypocreaceae</taxon>
        <taxon>Trichoderma</taxon>
    </lineage>
</organism>
<dbReference type="InterPro" id="IPR001138">
    <property type="entry name" value="Zn2Cys6_DnaBD"/>
</dbReference>
<keyword evidence="1" id="KW-0479">Metal-binding</keyword>
<dbReference type="CDD" id="cd00067">
    <property type="entry name" value="GAL4"/>
    <property type="match status" value="1"/>
</dbReference>
<reference evidence="9 10" key="1">
    <citation type="journal article" date="2011" name="Genome Biol.">
        <title>Comparative genome sequence analysis underscores mycoparasitism as the ancestral life style of Trichoderma.</title>
        <authorList>
            <person name="Kubicek C.P."/>
            <person name="Herrera-Estrella A."/>
            <person name="Seidl-Seiboth V."/>
            <person name="Martinez D.A."/>
            <person name="Druzhinina I.S."/>
            <person name="Thon M."/>
            <person name="Zeilinger S."/>
            <person name="Casas-Flores S."/>
            <person name="Horwitz B.A."/>
            <person name="Mukherjee P.K."/>
            <person name="Mukherjee M."/>
            <person name="Kredics L."/>
            <person name="Alcaraz L.D."/>
            <person name="Aerts A."/>
            <person name="Antal Z."/>
            <person name="Atanasova L."/>
            <person name="Cervantes-Badillo M.G."/>
            <person name="Challacombe J."/>
            <person name="Chertkov O."/>
            <person name="McCluskey K."/>
            <person name="Coulpier F."/>
            <person name="Deshpande N."/>
            <person name="von Doehren H."/>
            <person name="Ebbole D.J."/>
            <person name="Esquivel-Naranjo E.U."/>
            <person name="Fekete E."/>
            <person name="Flipphi M."/>
            <person name="Glaser F."/>
            <person name="Gomez-Rodriguez E.Y."/>
            <person name="Gruber S."/>
            <person name="Han C."/>
            <person name="Henrissat B."/>
            <person name="Hermosa R."/>
            <person name="Hernandez-Onate M."/>
            <person name="Karaffa L."/>
            <person name="Kosti I."/>
            <person name="Le Crom S."/>
            <person name="Lindquist E."/>
            <person name="Lucas S."/>
            <person name="Luebeck M."/>
            <person name="Luebeck P.S."/>
            <person name="Margeot A."/>
            <person name="Metz B."/>
            <person name="Misra M."/>
            <person name="Nevalainen H."/>
            <person name="Omann M."/>
            <person name="Packer N."/>
            <person name="Perrone G."/>
            <person name="Uresti-Rivera E.E."/>
            <person name="Salamov A."/>
            <person name="Schmoll M."/>
            <person name="Seiboth B."/>
            <person name="Shapiro H."/>
            <person name="Sukno S."/>
            <person name="Tamayo-Ramos J.A."/>
            <person name="Tisch D."/>
            <person name="Wiest A."/>
            <person name="Wilkinson H.H."/>
            <person name="Zhang M."/>
            <person name="Coutinho P.M."/>
            <person name="Kenerley C.M."/>
            <person name="Monte E."/>
            <person name="Baker S.E."/>
            <person name="Grigoriev I.V."/>
        </authorList>
    </citation>
    <scope>NUCLEOTIDE SEQUENCE [LARGE SCALE GENOMIC DNA]</scope>
    <source>
        <strain evidence="10">ATCC 20476 / IMI 206040</strain>
    </source>
</reference>
<dbReference type="HOGENOM" id="CLU_019691_1_0_1"/>
<dbReference type="eggNOG" id="ENOG502SHXA">
    <property type="taxonomic scope" value="Eukaryota"/>
</dbReference>
<dbReference type="GO" id="GO:0000981">
    <property type="term" value="F:DNA-binding transcription factor activity, RNA polymerase II-specific"/>
    <property type="evidence" value="ECO:0007669"/>
    <property type="project" value="InterPro"/>
</dbReference>
<evidence type="ECO:0000256" key="5">
    <source>
        <dbReference type="ARBA" id="ARBA00023163"/>
    </source>
</evidence>
<dbReference type="PANTHER" id="PTHR31779:SF5">
    <property type="entry name" value="ZN(II)2CYS6 TRANSCRIPTION FACTOR (EUROFUNG)"/>
    <property type="match status" value="1"/>
</dbReference>
<dbReference type="EMBL" id="ABDG02000027">
    <property type="protein sequence ID" value="EHK42268.1"/>
    <property type="molecule type" value="Genomic_DNA"/>
</dbReference>
<name>G9P6F3_HYPAI</name>
<dbReference type="CDD" id="cd12148">
    <property type="entry name" value="fungal_TF_MHR"/>
    <property type="match status" value="1"/>
</dbReference>
<dbReference type="Proteomes" id="UP000005426">
    <property type="component" value="Unassembled WGS sequence"/>
</dbReference>
<comment type="caution">
    <text evidence="9">The sequence shown here is derived from an EMBL/GenBank/DDBJ whole genome shotgun (WGS) entry which is preliminary data.</text>
</comment>
<feature type="region of interest" description="Disordered" evidence="7">
    <location>
        <begin position="54"/>
        <end position="79"/>
    </location>
</feature>
<gene>
    <name evidence="9" type="ORF">TRIATDRAFT_268424</name>
</gene>
<evidence type="ECO:0000313" key="9">
    <source>
        <dbReference type="EMBL" id="EHK42268.1"/>
    </source>
</evidence>
<evidence type="ECO:0000256" key="1">
    <source>
        <dbReference type="ARBA" id="ARBA00022723"/>
    </source>
</evidence>
<keyword evidence="5" id="KW-0804">Transcription</keyword>
<dbReference type="GO" id="GO:0003677">
    <property type="term" value="F:DNA binding"/>
    <property type="evidence" value="ECO:0007669"/>
    <property type="project" value="UniProtKB-KW"/>
</dbReference>
<keyword evidence="3" id="KW-0805">Transcription regulation</keyword>
<evidence type="ECO:0000256" key="7">
    <source>
        <dbReference type="SAM" id="MobiDB-lite"/>
    </source>
</evidence>
<dbReference type="PANTHER" id="PTHR31779">
    <property type="entry name" value="2-NITROPROPANE DIOXYGENASE FAMILY, PUTATIVE (AFU_ORTHOLOGUE AFUA_2G17430)-RELATED"/>
    <property type="match status" value="1"/>
</dbReference>
<keyword evidence="10" id="KW-1185">Reference proteome</keyword>
<feature type="domain" description="Zn(2)-C6 fungal-type" evidence="8">
    <location>
        <begin position="26"/>
        <end position="57"/>
    </location>
</feature>
<keyword evidence="6" id="KW-0539">Nucleus</keyword>
<evidence type="ECO:0000256" key="2">
    <source>
        <dbReference type="ARBA" id="ARBA00022833"/>
    </source>
</evidence>
<dbReference type="OMA" id="CTTCAQF"/>
<sequence>MILEGCANSLCSLIQATESNPPTYIPCQIRKRKCSGTQPCSICAHLKSDCQYGHRRRERHSEPSAVLPGANKSSAASGDGATTAITLDVDHAGASSNPGQQQPSPVEVNSGAVYAKKLGLQSDLNLAPTLSIFAWNLGLRRSAPSEPSLASASGNLPMSLASIISRDEMRFLTEVYFEKIDLYYPFLDRTHLTRQMEMVWPPGLAGANTLGLPEAILCGVAALGCLFSDKQPMLRVSYLRIAGTPHPTWLASCHLMHLLEAAGLHLEGCSAEQPPPPSGDRTLVVRRKLYAIGCHFNLWMSFELGRTRVKLPTATTKLPLADLSNEQGKRDIFSFLALSESLDYEHRQSVPELEQTLLDIMSIQDLAAPMVLTQCNLMLCVIRRLQYLGLVLSGSVLDGFAQVARQGLRATRQNVVGHSPWHQVANVPFQIICTLLSMDNQVAMGLLPDAVQTLREVATAYNTDVMREASSTAILLVKMHQRRKEQDAKALNDIVMAAAAAAAAAADDAEARGSAAGSAAHDAGLVASADIWIGRRDASGVKESLLAS</sequence>
<proteinExistence type="predicted"/>
<dbReference type="Gene3D" id="4.10.240.10">
    <property type="entry name" value="Zn(2)-C6 fungal-type DNA-binding domain"/>
    <property type="match status" value="1"/>
</dbReference>
<evidence type="ECO:0000313" key="10">
    <source>
        <dbReference type="Proteomes" id="UP000005426"/>
    </source>
</evidence>
<evidence type="ECO:0000259" key="8">
    <source>
        <dbReference type="Pfam" id="PF00172"/>
    </source>
</evidence>
<dbReference type="GO" id="GO:0009410">
    <property type="term" value="P:response to xenobiotic stimulus"/>
    <property type="evidence" value="ECO:0007669"/>
    <property type="project" value="TreeGrafter"/>
</dbReference>
<dbReference type="OrthoDB" id="4064873at2759"/>
<dbReference type="SUPFAM" id="SSF57701">
    <property type="entry name" value="Zn2/Cys6 DNA-binding domain"/>
    <property type="match status" value="1"/>
</dbReference>
<evidence type="ECO:0000256" key="3">
    <source>
        <dbReference type="ARBA" id="ARBA00023015"/>
    </source>
</evidence>
<dbReference type="AlphaFoldDB" id="G9P6F3"/>
<protein>
    <recommendedName>
        <fullName evidence="8">Zn(2)-C6 fungal-type domain-containing protein</fullName>
    </recommendedName>
</protein>
<keyword evidence="2" id="KW-0862">Zinc</keyword>
<dbReference type="InterPro" id="IPR036864">
    <property type="entry name" value="Zn2-C6_fun-type_DNA-bd_sf"/>
</dbReference>
<dbReference type="GO" id="GO:0008270">
    <property type="term" value="F:zinc ion binding"/>
    <property type="evidence" value="ECO:0007669"/>
    <property type="project" value="InterPro"/>
</dbReference>